<dbReference type="STRING" id="10195.A0A3M7SKB2"/>
<dbReference type="EMBL" id="REGN01001221">
    <property type="protein sequence ID" value="RNA36169.1"/>
    <property type="molecule type" value="Genomic_DNA"/>
</dbReference>
<dbReference type="AlphaFoldDB" id="A0A3M7SKB2"/>
<feature type="transmembrane region" description="Helical" evidence="1">
    <location>
        <begin position="60"/>
        <end position="79"/>
    </location>
</feature>
<keyword evidence="1" id="KW-0472">Membrane</keyword>
<gene>
    <name evidence="3" type="ORF">BpHYR1_035871</name>
</gene>
<feature type="domain" description="WDR19 WD40 repeat" evidence="2">
    <location>
        <begin position="94"/>
        <end position="140"/>
    </location>
</feature>
<keyword evidence="4" id="KW-1185">Reference proteome</keyword>
<evidence type="ECO:0000313" key="4">
    <source>
        <dbReference type="Proteomes" id="UP000276133"/>
    </source>
</evidence>
<protein>
    <recommendedName>
        <fullName evidence="2">WDR19 WD40 repeat domain-containing protein</fullName>
    </recommendedName>
</protein>
<accession>A0A3M7SKB2</accession>
<dbReference type="Pfam" id="PF15911">
    <property type="entry name" value="Beta-prop_WDR19_2nd"/>
    <property type="match status" value="1"/>
</dbReference>
<comment type="caution">
    <text evidence="3">The sequence shown here is derived from an EMBL/GenBank/DDBJ whole genome shotgun (WGS) entry which is preliminary data.</text>
</comment>
<keyword evidence="1" id="KW-0812">Transmembrane</keyword>
<keyword evidence="1" id="KW-1133">Transmembrane helix</keyword>
<evidence type="ECO:0000313" key="3">
    <source>
        <dbReference type="EMBL" id="RNA36169.1"/>
    </source>
</evidence>
<sequence length="153" mass="18184">METCGRLHPHYHNYFYQLVHQLKLEQTFTNSQVIHIQNKDNILKKISCDLKKILDYIDNIISNIVFAPIYWSLLILLLIKIGVTPNFYKINFLNASPLTLSIHIEPTFVALSFNHLAVGFNNRVWFYSFQNETDNNQEEKRQLKFDPNFYFIN</sequence>
<dbReference type="Proteomes" id="UP000276133">
    <property type="component" value="Unassembled WGS sequence"/>
</dbReference>
<organism evidence="3 4">
    <name type="scientific">Brachionus plicatilis</name>
    <name type="common">Marine rotifer</name>
    <name type="synonym">Brachionus muelleri</name>
    <dbReference type="NCBI Taxonomy" id="10195"/>
    <lineage>
        <taxon>Eukaryota</taxon>
        <taxon>Metazoa</taxon>
        <taxon>Spiralia</taxon>
        <taxon>Gnathifera</taxon>
        <taxon>Rotifera</taxon>
        <taxon>Eurotatoria</taxon>
        <taxon>Monogononta</taxon>
        <taxon>Pseudotrocha</taxon>
        <taxon>Ploima</taxon>
        <taxon>Brachionidae</taxon>
        <taxon>Brachionus</taxon>
    </lineage>
</organism>
<dbReference type="InterPro" id="IPR039468">
    <property type="entry name" value="WDR19_WD40_rpt"/>
</dbReference>
<reference evidence="3 4" key="1">
    <citation type="journal article" date="2018" name="Sci. Rep.">
        <title>Genomic signatures of local adaptation to the degree of environmental predictability in rotifers.</title>
        <authorList>
            <person name="Franch-Gras L."/>
            <person name="Hahn C."/>
            <person name="Garcia-Roger E.M."/>
            <person name="Carmona M.J."/>
            <person name="Serra M."/>
            <person name="Gomez A."/>
        </authorList>
    </citation>
    <scope>NUCLEOTIDE SEQUENCE [LARGE SCALE GENOMIC DNA]</scope>
    <source>
        <strain evidence="3">HYR1</strain>
    </source>
</reference>
<name>A0A3M7SKB2_BRAPC</name>
<evidence type="ECO:0000256" key="1">
    <source>
        <dbReference type="SAM" id="Phobius"/>
    </source>
</evidence>
<evidence type="ECO:0000259" key="2">
    <source>
        <dbReference type="Pfam" id="PF15911"/>
    </source>
</evidence>
<proteinExistence type="predicted"/>